<dbReference type="Proteomes" id="UP001500909">
    <property type="component" value="Unassembled WGS sequence"/>
</dbReference>
<keyword evidence="3" id="KW-1185">Reference proteome</keyword>
<dbReference type="InterPro" id="IPR058407">
    <property type="entry name" value="DUF8094"/>
</dbReference>
<evidence type="ECO:0000313" key="2">
    <source>
        <dbReference type="EMBL" id="GAA0456586.1"/>
    </source>
</evidence>
<gene>
    <name evidence="2" type="ORF">GCM10010361_20770</name>
</gene>
<feature type="domain" description="DUF8094" evidence="1">
    <location>
        <begin position="11"/>
        <end position="293"/>
    </location>
</feature>
<name>A0ABP3JKC6_9ACTN</name>
<proteinExistence type="predicted"/>
<accession>A0ABP3JKC6</accession>
<evidence type="ECO:0000313" key="3">
    <source>
        <dbReference type="Proteomes" id="UP001500909"/>
    </source>
</evidence>
<comment type="caution">
    <text evidence="2">The sequence shown here is derived from an EMBL/GenBank/DDBJ whole genome shotgun (WGS) entry which is preliminary data.</text>
</comment>
<dbReference type="RefSeq" id="WP_346094678.1">
    <property type="nucleotide sequence ID" value="NZ_BAAABY010000014.1"/>
</dbReference>
<evidence type="ECO:0000259" key="1">
    <source>
        <dbReference type="Pfam" id="PF26366"/>
    </source>
</evidence>
<dbReference type="Pfam" id="PF26366">
    <property type="entry name" value="DUF8094"/>
    <property type="match status" value="1"/>
</dbReference>
<dbReference type="EMBL" id="BAAABY010000014">
    <property type="protein sequence ID" value="GAA0456586.1"/>
    <property type="molecule type" value="Genomic_DNA"/>
</dbReference>
<protein>
    <recommendedName>
        <fullName evidence="1">DUF8094 domain-containing protein</fullName>
    </recommendedName>
</protein>
<organism evidence="2 3">
    <name type="scientific">Streptomyces olivaceiscleroticus</name>
    <dbReference type="NCBI Taxonomy" id="68245"/>
    <lineage>
        <taxon>Bacteria</taxon>
        <taxon>Bacillati</taxon>
        <taxon>Actinomycetota</taxon>
        <taxon>Actinomycetes</taxon>
        <taxon>Kitasatosporales</taxon>
        <taxon>Streptomycetaceae</taxon>
        <taxon>Streptomyces</taxon>
    </lineage>
</organism>
<sequence length="295" mass="31920">MTVHGEREKIPALSKAEAGKALKQFVAGYNEANTAKDPAATATYETGPLRDIDQAVIKVERRKGVGFGPLELSDAKFVIPKMAGWPKFFVADALSNRKNTRWTLAFTRNGPQEKWKAAYLLTLPENRTPEFATDKDGYAEAVPAGKGSGGLTIDPAKLSSTYATYLKTGEGDTFAPGPATDGLRRDRAAEADGLGRHIDTVDQPYKFPAMALRTKDGGALAFFGTRYYQRKTLSAGSTIAYTPETEALLQGQKKKTNKMTYTTVSEQAVKVPAEDAGGRVAFLSRLEQKTAAKAE</sequence>
<reference evidence="3" key="1">
    <citation type="journal article" date="2019" name="Int. J. Syst. Evol. Microbiol.">
        <title>The Global Catalogue of Microorganisms (GCM) 10K type strain sequencing project: providing services to taxonomists for standard genome sequencing and annotation.</title>
        <authorList>
            <consortium name="The Broad Institute Genomics Platform"/>
            <consortium name="The Broad Institute Genome Sequencing Center for Infectious Disease"/>
            <person name="Wu L."/>
            <person name="Ma J."/>
        </authorList>
    </citation>
    <scope>NUCLEOTIDE SEQUENCE [LARGE SCALE GENOMIC DNA]</scope>
    <source>
        <strain evidence="3">JCM 4805</strain>
    </source>
</reference>